<keyword evidence="1" id="KW-0472">Membrane</keyword>
<feature type="transmembrane region" description="Helical" evidence="1">
    <location>
        <begin position="20"/>
        <end position="47"/>
    </location>
</feature>
<dbReference type="EMBL" id="AP028654">
    <property type="protein sequence ID" value="BEP27925.1"/>
    <property type="molecule type" value="Genomic_DNA"/>
</dbReference>
<protein>
    <submittedName>
        <fullName evidence="2">Uncharacterized protein</fullName>
    </submittedName>
</protein>
<reference evidence="2 3" key="1">
    <citation type="submission" date="2023-08" db="EMBL/GenBank/DDBJ databases">
        <title>Helicovermis profunda gen. nov., sp. nov., a novel mesophilic, fermentative bacterium within the Bacillota from a deep-sea hydrothermal vent chimney.</title>
        <authorList>
            <person name="Miyazaki U."/>
            <person name="Mizutani D."/>
            <person name="Hashimoto Y."/>
            <person name="Tame A."/>
            <person name="Sawayama S."/>
            <person name="Miyazaki J."/>
            <person name="Takai K."/>
            <person name="Nakagawa S."/>
        </authorList>
    </citation>
    <scope>NUCLEOTIDE SEQUENCE [LARGE SCALE GENOMIC DNA]</scope>
    <source>
        <strain evidence="2 3">S502</strain>
    </source>
</reference>
<keyword evidence="1" id="KW-0812">Transmembrane</keyword>
<evidence type="ECO:0000313" key="3">
    <source>
        <dbReference type="Proteomes" id="UP001321786"/>
    </source>
</evidence>
<evidence type="ECO:0000256" key="1">
    <source>
        <dbReference type="SAM" id="Phobius"/>
    </source>
</evidence>
<proteinExistence type="predicted"/>
<dbReference type="Proteomes" id="UP001321786">
    <property type="component" value="Chromosome"/>
</dbReference>
<gene>
    <name evidence="2" type="ORF">HLPR_02560</name>
</gene>
<dbReference type="KEGG" id="hprf:HLPR_02560"/>
<keyword evidence="1" id="KW-1133">Transmembrane helix</keyword>
<name>A0AAU9EN99_9FIRM</name>
<dbReference type="AlphaFoldDB" id="A0AAU9EN99"/>
<keyword evidence="3" id="KW-1185">Reference proteome</keyword>
<sequence>MLDKTSLPFFTRAHEVSSQLLSIDIIITSLFSILITVNPFLIVIFIYPNNNSIISYLAIIKKDID</sequence>
<accession>A0AAU9EN99</accession>
<evidence type="ECO:0000313" key="2">
    <source>
        <dbReference type="EMBL" id="BEP27925.1"/>
    </source>
</evidence>
<organism evidence="2 3">
    <name type="scientific">Helicovermis profundi</name>
    <dbReference type="NCBI Taxonomy" id="3065157"/>
    <lineage>
        <taxon>Bacteria</taxon>
        <taxon>Bacillati</taxon>
        <taxon>Bacillota</taxon>
        <taxon>Clostridia</taxon>
        <taxon>Helicovermis</taxon>
    </lineage>
</organism>